<accession>A0A3E1NMT2</accession>
<reference evidence="1 2" key="1">
    <citation type="submission" date="2018-08" db="EMBL/GenBank/DDBJ databases">
        <title>Chitinophaga sp. K20C18050901, a novel bacterium isolated from forest soil.</title>
        <authorList>
            <person name="Wang C."/>
        </authorList>
    </citation>
    <scope>NUCLEOTIDE SEQUENCE [LARGE SCALE GENOMIC DNA]</scope>
    <source>
        <strain evidence="1 2">K20C18050901</strain>
    </source>
</reference>
<dbReference type="InterPro" id="IPR050708">
    <property type="entry name" value="T6SS_VgrG/RHS"/>
</dbReference>
<dbReference type="Gene3D" id="2.180.10.10">
    <property type="entry name" value="RHS repeat-associated core"/>
    <property type="match status" value="1"/>
</dbReference>
<name>A0A3E1NMT2_9BACT</name>
<gene>
    <name evidence="1" type="ORF">DXN04_33595</name>
</gene>
<dbReference type="PANTHER" id="PTHR32305:SF15">
    <property type="entry name" value="PROTEIN RHSA-RELATED"/>
    <property type="match status" value="1"/>
</dbReference>
<dbReference type="PANTHER" id="PTHR32305">
    <property type="match status" value="1"/>
</dbReference>
<evidence type="ECO:0008006" key="3">
    <source>
        <dbReference type="Google" id="ProtNLM"/>
    </source>
</evidence>
<dbReference type="RefSeq" id="WP_116857802.1">
    <property type="nucleotide sequence ID" value="NZ_QTJV01000028.1"/>
</dbReference>
<dbReference type="EMBL" id="QTJV01000028">
    <property type="protein sequence ID" value="RFM29255.1"/>
    <property type="molecule type" value="Genomic_DNA"/>
</dbReference>
<protein>
    <recommendedName>
        <fullName evidence="3">RHS repeat-associated core domain-containing protein</fullName>
    </recommendedName>
</protein>
<keyword evidence="2" id="KW-1185">Reference proteome</keyword>
<comment type="caution">
    <text evidence="1">The sequence shown here is derived from an EMBL/GenBank/DDBJ whole genome shotgun (WGS) entry which is preliminary data.</text>
</comment>
<dbReference type="AlphaFoldDB" id="A0A3E1NMT2"/>
<proteinExistence type="predicted"/>
<evidence type="ECO:0000313" key="2">
    <source>
        <dbReference type="Proteomes" id="UP000261174"/>
    </source>
</evidence>
<evidence type="ECO:0000313" key="1">
    <source>
        <dbReference type="EMBL" id="RFM29255.1"/>
    </source>
</evidence>
<dbReference type="Proteomes" id="UP000261174">
    <property type="component" value="Unassembled WGS sequence"/>
</dbReference>
<dbReference type="OrthoDB" id="2972467at2"/>
<sequence>MALRNNTASGNRVTGLMVALKPNREAKWARTLDLKGAGNEGYSIAQNNDTLVIAGCAYGKVFTSTLYNMFIAKLNISTGELIPSGTVIYQKQSSLSEGGYSAQLFKTTNGFVFNFTATFLATGSAPQTNSNIVVGVSNGGKVLFSKQFNNPFGVNPSQWMPIAPTSDGGLIAVQNYATTPTHVLWQKLDADRKMEWSDMINTTVKTDIHGVIERPDGTYAAIGNYGDYNMLMLSKGVNKVACLDSLFTNTVDSVGLDVNTTTTTWSSSADSLNNAKSSISNYPCIVTDLTTSINRGSINCSVPTCTTIHEGPLLCGNATPVYPTITLDTTNSCTDAENYAIMVGTDQYKAYRDSLSGNFAKEYLDTALAGGQREVFTLTYTSSEYHYTLYYYNQAGNLIKTIPPAGVVIDRSDAWAGKVRAARANHTLLVPAHKMATHYRYNTLNQVVSKKTPDDGVSNYWYDRLGRLAISQNSKQIGENKYSYTQYDALGRPIEVGEISNTAAMNDLISRDTLKLKNWIAGAKSTRTQITVTNYDVAYSALPAEHLVPENLRNRVSWVALFNDALAYDTMGFATATYYSYDILGNVKTLLHDYKQGPLERYSNRWKKIQYKYDLISGKVNWVGYQPGKKDAFYHRYNYDALNRLTNVETSRDSIFWENDAYYQYYKHGPLARTVIGQQQVQGIDNAYTLEGYLKGVNGTTLNSTFDIGGDGASGSLVPKDVFGFGIHYYGNKDYTPINSSVKPFAAAVGNKPLFNGNISAISQSISSINTPLEYTYSYDVLNRLKGMTANKGLDTLTNSWTNAFTALPDFQENISYDGNGNILKYKRNGNNSFAGSPLVMDSMTYNYRPGTNKLTYVKDTVNWARYGNDIDNQGYDNYKYDSIGNIVSDRRAGVDSIRWNVYGKVSKVFKQRSSIHMT</sequence>
<organism evidence="1 2">
    <name type="scientific">Chitinophaga silvisoli</name>
    <dbReference type="NCBI Taxonomy" id="2291814"/>
    <lineage>
        <taxon>Bacteria</taxon>
        <taxon>Pseudomonadati</taxon>
        <taxon>Bacteroidota</taxon>
        <taxon>Chitinophagia</taxon>
        <taxon>Chitinophagales</taxon>
        <taxon>Chitinophagaceae</taxon>
        <taxon>Chitinophaga</taxon>
    </lineage>
</organism>